<protein>
    <recommendedName>
        <fullName evidence="4">Intracellular septation protein A</fullName>
    </recommendedName>
</protein>
<comment type="caution">
    <text evidence="2">The sequence shown here is derived from an EMBL/GenBank/DDBJ whole genome shotgun (WGS) entry which is preliminary data.</text>
</comment>
<organism evidence="2 3">
    <name type="scientific">Streptomyces mashuensis</name>
    <dbReference type="NCBI Taxonomy" id="33904"/>
    <lineage>
        <taxon>Bacteria</taxon>
        <taxon>Bacillati</taxon>
        <taxon>Actinomycetota</taxon>
        <taxon>Actinomycetes</taxon>
        <taxon>Kitasatosporales</taxon>
        <taxon>Streptomycetaceae</taxon>
        <taxon>Streptomyces</taxon>
    </lineage>
</organism>
<feature type="transmembrane region" description="Helical" evidence="1">
    <location>
        <begin position="78"/>
        <end position="96"/>
    </location>
</feature>
<feature type="transmembrane region" description="Helical" evidence="1">
    <location>
        <begin position="49"/>
        <end position="66"/>
    </location>
</feature>
<keyword evidence="1" id="KW-0812">Transmembrane</keyword>
<keyword evidence="1" id="KW-0472">Membrane</keyword>
<proteinExistence type="predicted"/>
<evidence type="ECO:0000256" key="1">
    <source>
        <dbReference type="SAM" id="Phobius"/>
    </source>
</evidence>
<name>A0A919EB86_9ACTN</name>
<evidence type="ECO:0000313" key="3">
    <source>
        <dbReference type="Proteomes" id="UP000638313"/>
    </source>
</evidence>
<feature type="transmembrane region" description="Helical" evidence="1">
    <location>
        <begin position="24"/>
        <end position="43"/>
    </location>
</feature>
<reference evidence="2" key="1">
    <citation type="journal article" date="2014" name="Int. J. Syst. Evol. Microbiol.">
        <title>Complete genome sequence of Corynebacterium casei LMG S-19264T (=DSM 44701T), isolated from a smear-ripened cheese.</title>
        <authorList>
            <consortium name="US DOE Joint Genome Institute (JGI-PGF)"/>
            <person name="Walter F."/>
            <person name="Albersmeier A."/>
            <person name="Kalinowski J."/>
            <person name="Ruckert C."/>
        </authorList>
    </citation>
    <scope>NUCLEOTIDE SEQUENCE</scope>
    <source>
        <strain evidence="2">JCM 4059</strain>
    </source>
</reference>
<feature type="transmembrane region" description="Helical" evidence="1">
    <location>
        <begin position="164"/>
        <end position="185"/>
    </location>
</feature>
<feature type="transmembrane region" description="Helical" evidence="1">
    <location>
        <begin position="108"/>
        <end position="129"/>
    </location>
</feature>
<evidence type="ECO:0008006" key="4">
    <source>
        <dbReference type="Google" id="ProtNLM"/>
    </source>
</evidence>
<dbReference type="NCBIfam" id="NF041646">
    <property type="entry name" value="VC0807_fam"/>
    <property type="match status" value="1"/>
</dbReference>
<dbReference type="Proteomes" id="UP000638313">
    <property type="component" value="Unassembled WGS sequence"/>
</dbReference>
<dbReference type="AlphaFoldDB" id="A0A919EB86"/>
<evidence type="ECO:0000313" key="2">
    <source>
        <dbReference type="EMBL" id="GHF40430.1"/>
    </source>
</evidence>
<gene>
    <name evidence="2" type="ORF">GCM10010218_22240</name>
</gene>
<keyword evidence="3" id="KW-1185">Reference proteome</keyword>
<feature type="transmembrane region" description="Helical" evidence="1">
    <location>
        <begin position="191"/>
        <end position="210"/>
    </location>
</feature>
<keyword evidence="1" id="KW-1133">Transmembrane helix</keyword>
<dbReference type="EMBL" id="BNBD01000003">
    <property type="protein sequence ID" value="GHF40430.1"/>
    <property type="molecule type" value="Genomic_DNA"/>
</dbReference>
<dbReference type="RefSeq" id="WP_190129321.1">
    <property type="nucleotide sequence ID" value="NZ_BNBD01000003.1"/>
</dbReference>
<accession>A0A919EB86</accession>
<sequence length="222" mass="24544">MTNDITTTPPAEEKARKKAAVRRFVLRQLVFELGLPLGCYYALRGAGVSPWAALLAGGLLAVPWIVHGMIRHRRVETMAVFTLVVLLVGSLMTLVTGDPRTLLVRDSWLAAVIGIWVLATVPTRNPFLLSAFRPMIVAKVGEDGYQQWRSRWTTEPDFRRHVRILSAVWGVVLTLDAGVRVVLALTVPVDAVPTASTAQWLVVLAGLILFHRRYVMTKGLEA</sequence>
<reference evidence="2" key="2">
    <citation type="submission" date="2020-09" db="EMBL/GenBank/DDBJ databases">
        <authorList>
            <person name="Sun Q."/>
            <person name="Ohkuma M."/>
        </authorList>
    </citation>
    <scope>NUCLEOTIDE SEQUENCE</scope>
    <source>
        <strain evidence="2">JCM 4059</strain>
    </source>
</reference>